<reference evidence="3" key="1">
    <citation type="journal article" date="2012" name="Proc. Natl. Acad. Sci. U.S.A.">
        <title>Genome sequence of the button mushroom Agaricus bisporus reveals mechanisms governing adaptation to a humic-rich ecological niche.</title>
        <authorList>
            <person name="Morin E."/>
            <person name="Kohler A."/>
            <person name="Baker A.R."/>
            <person name="Foulongne-Oriol M."/>
            <person name="Lombard V."/>
            <person name="Nagy L.G."/>
            <person name="Ohm R.A."/>
            <person name="Patyshakuliyeva A."/>
            <person name="Brun A."/>
            <person name="Aerts A.L."/>
            <person name="Bailey A.M."/>
            <person name="Billette C."/>
            <person name="Coutinho P.M."/>
            <person name="Deakin G."/>
            <person name="Doddapaneni H."/>
            <person name="Floudas D."/>
            <person name="Grimwood J."/>
            <person name="Hilden K."/>
            <person name="Kuees U."/>
            <person name="LaButti K.M."/>
            <person name="Lapidus A."/>
            <person name="Lindquist E.A."/>
            <person name="Lucas S.M."/>
            <person name="Murat C."/>
            <person name="Riley R.W."/>
            <person name="Salamov A.A."/>
            <person name="Schmutz J."/>
            <person name="Subramanian V."/>
            <person name="Woesten H.A.B."/>
            <person name="Xu J."/>
            <person name="Eastwood D.C."/>
            <person name="Foster G.D."/>
            <person name="Sonnenberg A.S."/>
            <person name="Cullen D."/>
            <person name="de Vries R.P."/>
            <person name="Lundell T."/>
            <person name="Hibbett D.S."/>
            <person name="Henrissat B."/>
            <person name="Burton K.S."/>
            <person name="Kerrigan R.W."/>
            <person name="Challen M.P."/>
            <person name="Grigoriev I.V."/>
            <person name="Martin F."/>
        </authorList>
    </citation>
    <scope>NUCLEOTIDE SEQUENCE [LARGE SCALE GENOMIC DNA]</scope>
    <source>
        <strain evidence="3">JB137-S8 / ATCC MYA-4627 / FGSC 10392</strain>
    </source>
</reference>
<dbReference type="InParanoid" id="K5X168"/>
<gene>
    <name evidence="2" type="ORF">AGABI1DRAFT_111840</name>
</gene>
<sequence>MAQAVFDEHPLEQYLRQAGDDPEPMPGTTAELTQELELFSLPLLSDTDDPDTDTDTPSYPLEEECRPQFLICL</sequence>
<organism evidence="2 3">
    <name type="scientific">Agaricus bisporus var. burnettii (strain JB137-S8 / ATCC MYA-4627 / FGSC 10392)</name>
    <name type="common">White button mushroom</name>
    <dbReference type="NCBI Taxonomy" id="597362"/>
    <lineage>
        <taxon>Eukaryota</taxon>
        <taxon>Fungi</taxon>
        <taxon>Dikarya</taxon>
        <taxon>Basidiomycota</taxon>
        <taxon>Agaricomycotina</taxon>
        <taxon>Agaricomycetes</taxon>
        <taxon>Agaricomycetidae</taxon>
        <taxon>Agaricales</taxon>
        <taxon>Agaricineae</taxon>
        <taxon>Agaricaceae</taxon>
        <taxon>Agaricus</taxon>
    </lineage>
</organism>
<dbReference type="KEGG" id="abp:AGABI1DRAFT111840"/>
<feature type="compositionally biased region" description="Basic and acidic residues" evidence="1">
    <location>
        <begin position="1"/>
        <end position="11"/>
    </location>
</feature>
<proteinExistence type="predicted"/>
<dbReference type="RefSeq" id="XP_007327443.1">
    <property type="nucleotide sequence ID" value="XM_007327381.1"/>
</dbReference>
<evidence type="ECO:0000313" key="3">
    <source>
        <dbReference type="Proteomes" id="UP000008493"/>
    </source>
</evidence>
<dbReference type="GeneID" id="18823428"/>
<accession>K5X168</accession>
<dbReference type="AlphaFoldDB" id="K5X168"/>
<dbReference type="EMBL" id="JH971387">
    <property type="protein sequence ID" value="EKM81551.1"/>
    <property type="molecule type" value="Genomic_DNA"/>
</dbReference>
<evidence type="ECO:0000256" key="1">
    <source>
        <dbReference type="SAM" id="MobiDB-lite"/>
    </source>
</evidence>
<dbReference type="OrthoDB" id="21151at2759"/>
<protein>
    <submittedName>
        <fullName evidence="2">Uncharacterized protein</fullName>
    </submittedName>
</protein>
<dbReference type="Proteomes" id="UP000008493">
    <property type="component" value="Unassembled WGS sequence"/>
</dbReference>
<dbReference type="HOGENOM" id="CLU_2704262_0_0_1"/>
<name>K5X168_AGABU</name>
<keyword evidence="3" id="KW-1185">Reference proteome</keyword>
<feature type="region of interest" description="Disordered" evidence="1">
    <location>
        <begin position="1"/>
        <end position="28"/>
    </location>
</feature>
<feature type="region of interest" description="Disordered" evidence="1">
    <location>
        <begin position="42"/>
        <end position="61"/>
    </location>
</feature>
<evidence type="ECO:0000313" key="2">
    <source>
        <dbReference type="EMBL" id="EKM81551.1"/>
    </source>
</evidence>